<dbReference type="Proteomes" id="UP000095009">
    <property type="component" value="Unassembled WGS sequence"/>
</dbReference>
<protein>
    <recommendedName>
        <fullName evidence="2">Altered inheritance of mitochondria protein 32</fullName>
    </recommendedName>
</protein>
<dbReference type="STRING" id="857566.A0A1E3PRP0"/>
<gene>
    <name evidence="3" type="ORF">NADFUDRAFT_68413</name>
</gene>
<name>A0A1E3PRP0_9ASCO</name>
<comment type="similarity">
    <text evidence="1">Belongs to the AIM32 family.</text>
</comment>
<reference evidence="3 4" key="1">
    <citation type="journal article" date="2016" name="Proc. Natl. Acad. Sci. U.S.A.">
        <title>Comparative genomics of biotechnologically important yeasts.</title>
        <authorList>
            <person name="Riley R."/>
            <person name="Haridas S."/>
            <person name="Wolfe K.H."/>
            <person name="Lopes M.R."/>
            <person name="Hittinger C.T."/>
            <person name="Goeker M."/>
            <person name="Salamov A.A."/>
            <person name="Wisecaver J.H."/>
            <person name="Long T.M."/>
            <person name="Calvey C.H."/>
            <person name="Aerts A.L."/>
            <person name="Barry K.W."/>
            <person name="Choi C."/>
            <person name="Clum A."/>
            <person name="Coughlan A.Y."/>
            <person name="Deshpande S."/>
            <person name="Douglass A.P."/>
            <person name="Hanson S.J."/>
            <person name="Klenk H.-P."/>
            <person name="LaButti K.M."/>
            <person name="Lapidus A."/>
            <person name="Lindquist E.A."/>
            <person name="Lipzen A.M."/>
            <person name="Meier-Kolthoff J.P."/>
            <person name="Ohm R.A."/>
            <person name="Otillar R.P."/>
            <person name="Pangilinan J.L."/>
            <person name="Peng Y."/>
            <person name="Rokas A."/>
            <person name="Rosa C.A."/>
            <person name="Scheuner C."/>
            <person name="Sibirny A.A."/>
            <person name="Slot J.C."/>
            <person name="Stielow J.B."/>
            <person name="Sun H."/>
            <person name="Kurtzman C.P."/>
            <person name="Blackwell M."/>
            <person name="Grigoriev I.V."/>
            <person name="Jeffries T.W."/>
        </authorList>
    </citation>
    <scope>NUCLEOTIDE SEQUENCE [LARGE SCALE GENOMIC DNA]</scope>
    <source>
        <strain evidence="3 4">DSM 6958</strain>
    </source>
</reference>
<evidence type="ECO:0000313" key="3">
    <source>
        <dbReference type="EMBL" id="ODQ68095.1"/>
    </source>
</evidence>
<evidence type="ECO:0000256" key="2">
    <source>
        <dbReference type="ARBA" id="ARBA00040895"/>
    </source>
</evidence>
<evidence type="ECO:0000313" key="4">
    <source>
        <dbReference type="Proteomes" id="UP000095009"/>
    </source>
</evidence>
<dbReference type="PANTHER" id="PTHR31902:SF7">
    <property type="entry name" value="ALTERED INHERITANCE OF MITOCHONDRIA PROTEIN 32"/>
    <property type="match status" value="1"/>
</dbReference>
<sequence>MPSLCDCEVTYDQPIDYGRPLLNTTAVHAKHLLICTNQDINYPSTLACSLSWPSKVDLQPDSLAGELANIKRPSSVNDYQSPFDPMYPIMITNVDLVNEVVNVVHNRKQGQERNKNKENEKFKSETTRSPELFYSAYLYPDNIYFPRLSTNPYRVQAFVKSYLVPFSARDQAARKSFPSIHLGEDADIRSHDSMSPNRRNLILICGHATRDSRCGKAAPILLKAFEEVLASKGLTGVIEVAICSHIGGHAYAGNIICFDNQGSSVWYGRVEPKHVEGIVQQTCLEKKIIKELYRGGIN</sequence>
<organism evidence="3 4">
    <name type="scientific">Nadsonia fulvescens var. elongata DSM 6958</name>
    <dbReference type="NCBI Taxonomy" id="857566"/>
    <lineage>
        <taxon>Eukaryota</taxon>
        <taxon>Fungi</taxon>
        <taxon>Dikarya</taxon>
        <taxon>Ascomycota</taxon>
        <taxon>Saccharomycotina</taxon>
        <taxon>Dipodascomycetes</taxon>
        <taxon>Dipodascales</taxon>
        <taxon>Dipodascales incertae sedis</taxon>
        <taxon>Nadsonia</taxon>
    </lineage>
</organism>
<dbReference type="CDD" id="cd03062">
    <property type="entry name" value="TRX_Fd_Sucrase"/>
    <property type="match status" value="1"/>
</dbReference>
<dbReference type="PANTHER" id="PTHR31902">
    <property type="entry name" value="ACTIN PATCHES DISTAL PROTEIN 1"/>
    <property type="match status" value="1"/>
</dbReference>
<evidence type="ECO:0000256" key="1">
    <source>
        <dbReference type="ARBA" id="ARBA00038208"/>
    </source>
</evidence>
<dbReference type="OrthoDB" id="10253744at2759"/>
<accession>A0A1E3PRP0</accession>
<dbReference type="SUPFAM" id="SSF52833">
    <property type="entry name" value="Thioredoxin-like"/>
    <property type="match status" value="1"/>
</dbReference>
<dbReference type="AlphaFoldDB" id="A0A1E3PRP0"/>
<dbReference type="Pfam" id="PF06999">
    <property type="entry name" value="Suc_Fer-like"/>
    <property type="match status" value="1"/>
</dbReference>
<keyword evidence="4" id="KW-1185">Reference proteome</keyword>
<dbReference type="InterPro" id="IPR036249">
    <property type="entry name" value="Thioredoxin-like_sf"/>
</dbReference>
<dbReference type="InterPro" id="IPR009737">
    <property type="entry name" value="Aim32/Apd1-like"/>
</dbReference>
<proteinExistence type="inferred from homology"/>
<dbReference type="EMBL" id="KV454406">
    <property type="protein sequence ID" value="ODQ68095.1"/>
    <property type="molecule type" value="Genomic_DNA"/>
</dbReference>
<dbReference type="Gene3D" id="3.40.30.10">
    <property type="entry name" value="Glutaredoxin"/>
    <property type="match status" value="1"/>
</dbReference>